<keyword evidence="1" id="KW-1133">Transmembrane helix</keyword>
<dbReference type="Proteomes" id="UP000542125">
    <property type="component" value="Unassembled WGS sequence"/>
</dbReference>
<evidence type="ECO:0000313" key="3">
    <source>
        <dbReference type="Proteomes" id="UP000542125"/>
    </source>
</evidence>
<evidence type="ECO:0008006" key="4">
    <source>
        <dbReference type="Google" id="ProtNLM"/>
    </source>
</evidence>
<name>A0A7Y9IU03_9BURK</name>
<feature type="transmembrane region" description="Helical" evidence="1">
    <location>
        <begin position="34"/>
        <end position="56"/>
    </location>
</feature>
<dbReference type="EMBL" id="JACBYR010000001">
    <property type="protein sequence ID" value="NYE82249.1"/>
    <property type="molecule type" value="Genomic_DNA"/>
</dbReference>
<comment type="caution">
    <text evidence="2">The sequence shown here is derived from an EMBL/GenBank/DDBJ whole genome shotgun (WGS) entry which is preliminary data.</text>
</comment>
<dbReference type="InterPro" id="IPR045936">
    <property type="entry name" value="DUF6356"/>
</dbReference>
<keyword evidence="3" id="KW-1185">Reference proteome</keyword>
<dbReference type="RefSeq" id="WP_179584917.1">
    <property type="nucleotide sequence ID" value="NZ_JACBYR010000001.1"/>
</dbReference>
<proteinExistence type="predicted"/>
<sequence>MSKLSFTEHPRNVGETYVEHLGVSWSFARSMFRAGFAALIHGLFPFLCVTTGSSIVKRLNDRMVVNRIRQQSKTTT</sequence>
<gene>
    <name evidence="2" type="ORF">FHW18_001520</name>
</gene>
<keyword evidence="1" id="KW-0812">Transmembrane</keyword>
<protein>
    <recommendedName>
        <fullName evidence="4">Capsule biosynthesis protein</fullName>
    </recommendedName>
</protein>
<dbReference type="Pfam" id="PF19883">
    <property type="entry name" value="DUF6356"/>
    <property type="match status" value="1"/>
</dbReference>
<organism evidence="2 3">
    <name type="scientific">Pigmentiphaga litoralis</name>
    <dbReference type="NCBI Taxonomy" id="516702"/>
    <lineage>
        <taxon>Bacteria</taxon>
        <taxon>Pseudomonadati</taxon>
        <taxon>Pseudomonadota</taxon>
        <taxon>Betaproteobacteria</taxon>
        <taxon>Burkholderiales</taxon>
        <taxon>Alcaligenaceae</taxon>
        <taxon>Pigmentiphaga</taxon>
    </lineage>
</organism>
<dbReference type="AlphaFoldDB" id="A0A7Y9IU03"/>
<evidence type="ECO:0000313" key="2">
    <source>
        <dbReference type="EMBL" id="NYE82249.1"/>
    </source>
</evidence>
<keyword evidence="1" id="KW-0472">Membrane</keyword>
<reference evidence="2 3" key="1">
    <citation type="submission" date="2020-07" db="EMBL/GenBank/DDBJ databases">
        <title>Genomic Encyclopedia of Type Strains, Phase IV (KMG-V): Genome sequencing to study the core and pangenomes of soil and plant-associated prokaryotes.</title>
        <authorList>
            <person name="Whitman W."/>
        </authorList>
    </citation>
    <scope>NUCLEOTIDE SEQUENCE [LARGE SCALE GENOMIC DNA]</scope>
    <source>
        <strain evidence="2 3">SAS40</strain>
    </source>
</reference>
<accession>A0A7Y9IU03</accession>
<evidence type="ECO:0000256" key="1">
    <source>
        <dbReference type="SAM" id="Phobius"/>
    </source>
</evidence>